<reference evidence="1" key="2">
    <citation type="submission" date="2024-10" db="UniProtKB">
        <authorList>
            <consortium name="EnsemblProtists"/>
        </authorList>
    </citation>
    <scope>IDENTIFICATION</scope>
</reference>
<dbReference type="eggNOG" id="ENOG502QU6A">
    <property type="taxonomic scope" value="Eukaryota"/>
</dbReference>
<dbReference type="InterPro" id="IPR036412">
    <property type="entry name" value="HAD-like_sf"/>
</dbReference>
<dbReference type="Gene3D" id="3.40.50.1000">
    <property type="entry name" value="HAD superfamily/HAD-like"/>
    <property type="match status" value="2"/>
</dbReference>
<organism evidence="1 2">
    <name type="scientific">Emiliania huxleyi (strain CCMP1516)</name>
    <dbReference type="NCBI Taxonomy" id="280463"/>
    <lineage>
        <taxon>Eukaryota</taxon>
        <taxon>Haptista</taxon>
        <taxon>Haptophyta</taxon>
        <taxon>Prymnesiophyceae</taxon>
        <taxon>Isochrysidales</taxon>
        <taxon>Noelaerhabdaceae</taxon>
        <taxon>Emiliania</taxon>
    </lineage>
</organism>
<dbReference type="Proteomes" id="UP000013827">
    <property type="component" value="Unassembled WGS sequence"/>
</dbReference>
<dbReference type="PANTHER" id="PTHR19288:SF90">
    <property type="entry name" value="OS08G0542600 PROTEIN"/>
    <property type="match status" value="1"/>
</dbReference>
<dbReference type="SUPFAM" id="SSF56784">
    <property type="entry name" value="HAD-like"/>
    <property type="match status" value="1"/>
</dbReference>
<dbReference type="PANTHER" id="PTHR19288">
    <property type="entry name" value="4-NITROPHENYLPHOSPHATASE-RELATED"/>
    <property type="match status" value="1"/>
</dbReference>
<dbReference type="InterPro" id="IPR006357">
    <property type="entry name" value="HAD-SF_hydro_IIA"/>
</dbReference>
<evidence type="ECO:0000313" key="2">
    <source>
        <dbReference type="Proteomes" id="UP000013827"/>
    </source>
</evidence>
<reference evidence="2" key="1">
    <citation type="journal article" date="2013" name="Nature">
        <title>Pan genome of the phytoplankton Emiliania underpins its global distribution.</title>
        <authorList>
            <person name="Read B.A."/>
            <person name="Kegel J."/>
            <person name="Klute M.J."/>
            <person name="Kuo A."/>
            <person name="Lefebvre S.C."/>
            <person name="Maumus F."/>
            <person name="Mayer C."/>
            <person name="Miller J."/>
            <person name="Monier A."/>
            <person name="Salamov A."/>
            <person name="Young J."/>
            <person name="Aguilar M."/>
            <person name="Claverie J.M."/>
            <person name="Frickenhaus S."/>
            <person name="Gonzalez K."/>
            <person name="Herman E.K."/>
            <person name="Lin Y.C."/>
            <person name="Napier J."/>
            <person name="Ogata H."/>
            <person name="Sarno A.F."/>
            <person name="Shmutz J."/>
            <person name="Schroeder D."/>
            <person name="de Vargas C."/>
            <person name="Verret F."/>
            <person name="von Dassow P."/>
            <person name="Valentin K."/>
            <person name="Van de Peer Y."/>
            <person name="Wheeler G."/>
            <person name="Dacks J.B."/>
            <person name="Delwiche C.F."/>
            <person name="Dyhrman S.T."/>
            <person name="Glockner G."/>
            <person name="John U."/>
            <person name="Richards T."/>
            <person name="Worden A.Z."/>
            <person name="Zhang X."/>
            <person name="Grigoriev I.V."/>
            <person name="Allen A.E."/>
            <person name="Bidle K."/>
            <person name="Borodovsky M."/>
            <person name="Bowler C."/>
            <person name="Brownlee C."/>
            <person name="Cock J.M."/>
            <person name="Elias M."/>
            <person name="Gladyshev V.N."/>
            <person name="Groth M."/>
            <person name="Guda C."/>
            <person name="Hadaegh A."/>
            <person name="Iglesias-Rodriguez M.D."/>
            <person name="Jenkins J."/>
            <person name="Jones B.M."/>
            <person name="Lawson T."/>
            <person name="Leese F."/>
            <person name="Lindquist E."/>
            <person name="Lobanov A."/>
            <person name="Lomsadze A."/>
            <person name="Malik S.B."/>
            <person name="Marsh M.E."/>
            <person name="Mackinder L."/>
            <person name="Mock T."/>
            <person name="Mueller-Roeber B."/>
            <person name="Pagarete A."/>
            <person name="Parker M."/>
            <person name="Probert I."/>
            <person name="Quesneville H."/>
            <person name="Raines C."/>
            <person name="Rensing S.A."/>
            <person name="Riano-Pachon D.M."/>
            <person name="Richier S."/>
            <person name="Rokitta S."/>
            <person name="Shiraiwa Y."/>
            <person name="Soanes D.M."/>
            <person name="van der Giezen M."/>
            <person name="Wahlund T.M."/>
            <person name="Williams B."/>
            <person name="Wilson W."/>
            <person name="Wolfe G."/>
            <person name="Wurch L.L."/>
        </authorList>
    </citation>
    <scope>NUCLEOTIDE SEQUENCE</scope>
</reference>
<sequence length="355" mass="37054">MVSLVAAYGLLLQPTARRPSPLRRFLSPVLEAPAPLASLLDLADEYDAFLLDQFGVIHDGKTAYEGAVDAVCELQRRGKKIVIISNSSRRKSDTLARLRSMGFGPCEGEGASDVPPISVVTSGDLVWEGLSAAAAAPFADLGLRCTVFGNGEDDEEYVRTCGRVAVPVAEADFVLARGLFTILGTGPDLLRQPFSPYSADAEEEALRAALAARPGGLPLVVANPDTVRPDGKDSPMPGLLAARYEAMGATDIRPVGKPHPLIYEACRAQLAIAGIDAAGARVAAVGDSLHHDVLGASQNGVDSVFICGGVHYRELEVPQAAAVPPAADKLAALLATFASEHGGCTPTHALAGFRL</sequence>
<dbReference type="GeneID" id="17278057"/>
<dbReference type="NCBIfam" id="TIGR01459">
    <property type="entry name" value="HAD-SF-IIA-hyp4"/>
    <property type="match status" value="1"/>
</dbReference>
<accession>A0A0D3KAK0</accession>
<dbReference type="Pfam" id="PF13344">
    <property type="entry name" value="Hydrolase_6"/>
    <property type="match status" value="1"/>
</dbReference>
<dbReference type="InterPro" id="IPR006356">
    <property type="entry name" value="HAD-SF_hydro_IIA_hyp3"/>
</dbReference>
<dbReference type="GO" id="GO:0016791">
    <property type="term" value="F:phosphatase activity"/>
    <property type="evidence" value="ECO:0007669"/>
    <property type="project" value="TreeGrafter"/>
</dbReference>
<proteinExistence type="predicted"/>
<dbReference type="GO" id="GO:0005737">
    <property type="term" value="C:cytoplasm"/>
    <property type="evidence" value="ECO:0007669"/>
    <property type="project" value="TreeGrafter"/>
</dbReference>
<dbReference type="AlphaFoldDB" id="A0A0D3KAK0"/>
<dbReference type="InterPro" id="IPR023214">
    <property type="entry name" value="HAD_sf"/>
</dbReference>
<dbReference type="RefSeq" id="XP_005785214.1">
    <property type="nucleotide sequence ID" value="XM_005785157.1"/>
</dbReference>
<protein>
    <submittedName>
        <fullName evidence="1">Uncharacterized protein</fullName>
    </submittedName>
</protein>
<dbReference type="PaxDb" id="2903-EOD32785"/>
<dbReference type="EnsemblProtists" id="EOD32785">
    <property type="protein sequence ID" value="EOD32785"/>
    <property type="gene ID" value="EMIHUDRAFT_230373"/>
</dbReference>
<dbReference type="OMA" id="ILCDVWG"/>
<dbReference type="HOGENOM" id="CLU_043473_2_1_1"/>
<dbReference type="KEGG" id="ehx:EMIHUDRAFT_230373"/>
<dbReference type="Pfam" id="PF13242">
    <property type="entry name" value="Hydrolase_like"/>
    <property type="match status" value="1"/>
</dbReference>
<name>A0A0D3KAK0_EMIH1</name>
<keyword evidence="2" id="KW-1185">Reference proteome</keyword>
<evidence type="ECO:0000313" key="1">
    <source>
        <dbReference type="EnsemblProtists" id="EOD32785"/>
    </source>
</evidence>